<name>A0A226DK68_FOLCA</name>
<feature type="domain" description="BTB" evidence="1">
    <location>
        <begin position="180"/>
        <end position="240"/>
    </location>
</feature>
<dbReference type="AlphaFoldDB" id="A0A226DK68"/>
<accession>A0A226DK68</accession>
<proteinExistence type="predicted"/>
<dbReference type="CDD" id="cd18186">
    <property type="entry name" value="BTB_POZ_ZBTB_KLHL-like"/>
    <property type="match status" value="1"/>
</dbReference>
<gene>
    <name evidence="2" type="ORF">Fcan01_20970</name>
</gene>
<comment type="caution">
    <text evidence="2">The sequence shown here is derived from an EMBL/GenBank/DDBJ whole genome shotgun (WGS) entry which is preliminary data.</text>
</comment>
<reference evidence="2 3" key="1">
    <citation type="submission" date="2015-12" db="EMBL/GenBank/DDBJ databases">
        <title>The genome of Folsomia candida.</title>
        <authorList>
            <person name="Faddeeva A."/>
            <person name="Derks M.F."/>
            <person name="Anvar Y."/>
            <person name="Smit S."/>
            <person name="Van Straalen N."/>
            <person name="Roelofs D."/>
        </authorList>
    </citation>
    <scope>NUCLEOTIDE SEQUENCE [LARGE SCALE GENOMIC DNA]</scope>
    <source>
        <strain evidence="2 3">VU population</strain>
        <tissue evidence="2">Whole body</tissue>
    </source>
</reference>
<protein>
    <submittedName>
        <fullName evidence="2">BTB and MATH domain-containing protein 42</fullName>
    </submittedName>
</protein>
<dbReference type="OrthoDB" id="2311693at2759"/>
<dbReference type="STRING" id="158441.A0A226DK68"/>
<dbReference type="PANTHER" id="PTHR24413">
    <property type="entry name" value="SPECKLE-TYPE POZ PROTEIN"/>
    <property type="match status" value="1"/>
</dbReference>
<evidence type="ECO:0000313" key="3">
    <source>
        <dbReference type="Proteomes" id="UP000198287"/>
    </source>
</evidence>
<evidence type="ECO:0000259" key="1">
    <source>
        <dbReference type="PROSITE" id="PS50097"/>
    </source>
</evidence>
<dbReference type="InterPro" id="IPR000210">
    <property type="entry name" value="BTB/POZ_dom"/>
</dbReference>
<dbReference type="InterPro" id="IPR011333">
    <property type="entry name" value="SKP1/BTB/POZ_sf"/>
</dbReference>
<dbReference type="SUPFAM" id="SSF54695">
    <property type="entry name" value="POZ domain"/>
    <property type="match status" value="1"/>
</dbReference>
<organism evidence="2 3">
    <name type="scientific">Folsomia candida</name>
    <name type="common">Springtail</name>
    <dbReference type="NCBI Taxonomy" id="158441"/>
    <lineage>
        <taxon>Eukaryota</taxon>
        <taxon>Metazoa</taxon>
        <taxon>Ecdysozoa</taxon>
        <taxon>Arthropoda</taxon>
        <taxon>Hexapoda</taxon>
        <taxon>Collembola</taxon>
        <taxon>Entomobryomorpha</taxon>
        <taxon>Isotomoidea</taxon>
        <taxon>Isotomidae</taxon>
        <taxon>Proisotominae</taxon>
        <taxon>Folsomia</taxon>
    </lineage>
</organism>
<dbReference type="PROSITE" id="PS50097">
    <property type="entry name" value="BTB"/>
    <property type="match status" value="1"/>
</dbReference>
<sequence length="340" mass="38662">MATCKPVLANAIVTINTWKESYIWVITADTIMMNENTSFPTLIIESPKFGYGTLTKLQYDCSAEITRSNGHVKIRFSMPDGPKKSVIKLIKIGVVIRDGPKSLSSIEGPPNRRDMTNNTSCDRVFVFGPHFPDKVDSIKVTLEFLIENEPSVRHLSPFDELEENPSNEGFSDYFMSKFLSDITILCDEKEIPAHKFILCKRSPVFRKMFQGNNLESAKNKVTIDDGYSTVSAMINWMYNGCTGDIDLQGAIDLYKLSDRYELHSLTRTCGKLIYAGIRVETALEIYLLGKVYQDKALVDKAVSVIIKNKEDVFADEKLCTEYFEKYPQFMHPFLTDKFQP</sequence>
<dbReference type="EMBL" id="LNIX01000019">
    <property type="protein sequence ID" value="OXA44586.1"/>
    <property type="molecule type" value="Genomic_DNA"/>
</dbReference>
<dbReference type="SMART" id="SM00225">
    <property type="entry name" value="BTB"/>
    <property type="match status" value="1"/>
</dbReference>
<dbReference type="Proteomes" id="UP000198287">
    <property type="component" value="Unassembled WGS sequence"/>
</dbReference>
<dbReference type="Gene3D" id="3.30.710.10">
    <property type="entry name" value="Potassium Channel Kv1.1, Chain A"/>
    <property type="match status" value="1"/>
</dbReference>
<dbReference type="Pfam" id="PF00651">
    <property type="entry name" value="BTB"/>
    <property type="match status" value="1"/>
</dbReference>
<keyword evidence="3" id="KW-1185">Reference proteome</keyword>
<evidence type="ECO:0000313" key="2">
    <source>
        <dbReference type="EMBL" id="OXA44586.1"/>
    </source>
</evidence>